<sequence length="288" mass="32850">MVRLDCLFGRLETINGRSLSQVQAVLYCLLVVLVCLQMTLAKPLTLDRVIVSRSMSHDWCASNLDRSSHLEQLQASLKTLNDYDWDLVLIGLDRIYKMTVDAWRFADSILGDLVESINDDEEFINGMANVYLTYAPSTPEAVRFTDDNSVESPTTEQAMAEHLQTVLIKQSENLARMLARLELLHQTEKDLGDRKLEELMYGSMGETQFVLCAMQHLFRIVSPGYDLPGPYTKADLSEFEQDTLGTSHHIRMYAAYGVIQRHSDIIQMVKEDIRTLSQQVRDHTSVKR</sequence>
<evidence type="ECO:0000313" key="1">
    <source>
        <dbReference type="EMBL" id="KAK2158404.1"/>
    </source>
</evidence>
<dbReference type="EMBL" id="JAODUP010000171">
    <property type="protein sequence ID" value="KAK2158404.1"/>
    <property type="molecule type" value="Genomic_DNA"/>
</dbReference>
<accession>A0AAD9JS26</accession>
<protein>
    <submittedName>
        <fullName evidence="1">Uncharacterized protein</fullName>
    </submittedName>
</protein>
<name>A0AAD9JS26_9ANNE</name>
<comment type="caution">
    <text evidence="1">The sequence shown here is derived from an EMBL/GenBank/DDBJ whole genome shotgun (WGS) entry which is preliminary data.</text>
</comment>
<evidence type="ECO:0000313" key="2">
    <source>
        <dbReference type="Proteomes" id="UP001208570"/>
    </source>
</evidence>
<keyword evidence="2" id="KW-1185">Reference proteome</keyword>
<proteinExistence type="predicted"/>
<dbReference type="Proteomes" id="UP001208570">
    <property type="component" value="Unassembled WGS sequence"/>
</dbReference>
<reference evidence="1" key="1">
    <citation type="journal article" date="2023" name="Mol. Biol. Evol.">
        <title>Third-Generation Sequencing Reveals the Adaptive Role of the Epigenome in Three Deep-Sea Polychaetes.</title>
        <authorList>
            <person name="Perez M."/>
            <person name="Aroh O."/>
            <person name="Sun Y."/>
            <person name="Lan Y."/>
            <person name="Juniper S.K."/>
            <person name="Young C.R."/>
            <person name="Angers B."/>
            <person name="Qian P.Y."/>
        </authorList>
    </citation>
    <scope>NUCLEOTIDE SEQUENCE</scope>
    <source>
        <strain evidence="1">P08H-3</strain>
    </source>
</reference>
<gene>
    <name evidence="1" type="ORF">LSH36_171g07013</name>
</gene>
<organism evidence="1 2">
    <name type="scientific">Paralvinella palmiformis</name>
    <dbReference type="NCBI Taxonomy" id="53620"/>
    <lineage>
        <taxon>Eukaryota</taxon>
        <taxon>Metazoa</taxon>
        <taxon>Spiralia</taxon>
        <taxon>Lophotrochozoa</taxon>
        <taxon>Annelida</taxon>
        <taxon>Polychaeta</taxon>
        <taxon>Sedentaria</taxon>
        <taxon>Canalipalpata</taxon>
        <taxon>Terebellida</taxon>
        <taxon>Terebelliformia</taxon>
        <taxon>Alvinellidae</taxon>
        <taxon>Paralvinella</taxon>
    </lineage>
</organism>
<dbReference type="AlphaFoldDB" id="A0AAD9JS26"/>